<evidence type="ECO:0000313" key="2">
    <source>
        <dbReference type="EMBL" id="SCX17960.1"/>
    </source>
</evidence>
<sequence>MLHAFSFRRLLQQSISTRFIIALVILAPLWLAIHWAVVLS</sequence>
<keyword evidence="1" id="KW-0472">Membrane</keyword>
<dbReference type="Proteomes" id="UP000187891">
    <property type="component" value="Unassembled WGS sequence"/>
</dbReference>
<protein>
    <submittedName>
        <fullName evidence="2">Uncharacterized protein</fullName>
    </submittedName>
</protein>
<gene>
    <name evidence="2" type="ORF">DSM25559_1658</name>
</gene>
<dbReference type="AlphaFoldDB" id="A0A1R3TQA2"/>
<evidence type="ECO:0000256" key="1">
    <source>
        <dbReference type="SAM" id="Phobius"/>
    </source>
</evidence>
<proteinExistence type="predicted"/>
<keyword evidence="1" id="KW-0812">Transmembrane</keyword>
<dbReference type="STRING" id="1907666.DSM25559_1658"/>
<name>A0A1R3TQA2_9HYPH</name>
<reference evidence="3" key="1">
    <citation type="submission" date="2016-10" db="EMBL/GenBank/DDBJ databases">
        <authorList>
            <person name="Wibberg D."/>
        </authorList>
    </citation>
    <scope>NUCLEOTIDE SEQUENCE [LARGE SCALE GENOMIC DNA]</scope>
</reference>
<dbReference type="EMBL" id="FMUE01000003">
    <property type="protein sequence ID" value="SCX17960.1"/>
    <property type="molecule type" value="Genomic_DNA"/>
</dbReference>
<feature type="transmembrane region" description="Helical" evidence="1">
    <location>
        <begin position="20"/>
        <end position="38"/>
    </location>
</feature>
<accession>A0A1R3TQA2</accession>
<organism evidence="2 3">
    <name type="scientific">Agrobacterium rosae</name>
    <dbReference type="NCBI Taxonomy" id="1972867"/>
    <lineage>
        <taxon>Bacteria</taxon>
        <taxon>Pseudomonadati</taxon>
        <taxon>Pseudomonadota</taxon>
        <taxon>Alphaproteobacteria</taxon>
        <taxon>Hyphomicrobiales</taxon>
        <taxon>Rhizobiaceae</taxon>
        <taxon>Rhizobium/Agrobacterium group</taxon>
        <taxon>Agrobacterium</taxon>
    </lineage>
</organism>
<evidence type="ECO:0000313" key="3">
    <source>
        <dbReference type="Proteomes" id="UP000187891"/>
    </source>
</evidence>
<keyword evidence="1" id="KW-1133">Transmembrane helix</keyword>